<feature type="transmembrane region" description="Helical" evidence="7">
    <location>
        <begin position="243"/>
        <end position="265"/>
    </location>
</feature>
<evidence type="ECO:0000256" key="4">
    <source>
        <dbReference type="ARBA" id="ARBA00022692"/>
    </source>
</evidence>
<feature type="transmembrane region" description="Helical" evidence="7">
    <location>
        <begin position="120"/>
        <end position="138"/>
    </location>
</feature>
<comment type="subcellular location">
    <subcellularLocation>
        <location evidence="1">Cell membrane</location>
        <topology evidence="1">Multi-pass membrane protein</topology>
    </subcellularLocation>
</comment>
<evidence type="ECO:0000256" key="7">
    <source>
        <dbReference type="SAM" id="Phobius"/>
    </source>
</evidence>
<accession>A0A1Y3QVC0</accession>
<dbReference type="InterPro" id="IPR036259">
    <property type="entry name" value="MFS_trans_sf"/>
</dbReference>
<dbReference type="Proteomes" id="UP000195772">
    <property type="component" value="Unassembled WGS sequence"/>
</dbReference>
<keyword evidence="2" id="KW-0813">Transport</keyword>
<feature type="transmembrane region" description="Helical" evidence="7">
    <location>
        <begin position="96"/>
        <end position="114"/>
    </location>
</feature>
<feature type="transmembrane region" description="Helical" evidence="7">
    <location>
        <begin position="271"/>
        <end position="290"/>
    </location>
</feature>
<dbReference type="SUPFAM" id="SSF103473">
    <property type="entry name" value="MFS general substrate transporter"/>
    <property type="match status" value="2"/>
</dbReference>
<comment type="caution">
    <text evidence="8">The sequence shown here is derived from an EMBL/GenBank/DDBJ whole genome shotgun (WGS) entry which is preliminary data.</text>
</comment>
<name>A0A1Y3QVC0_9BACT</name>
<feature type="transmembrane region" description="Helical" evidence="7">
    <location>
        <begin position="299"/>
        <end position="319"/>
    </location>
</feature>
<dbReference type="InterPro" id="IPR011701">
    <property type="entry name" value="MFS"/>
</dbReference>
<feature type="transmembrane region" description="Helical" evidence="7">
    <location>
        <begin position="63"/>
        <end position="84"/>
    </location>
</feature>
<dbReference type="RefSeq" id="WP_046517995.1">
    <property type="nucleotide sequence ID" value="NZ_BAAFKZ010000015.1"/>
</dbReference>
<proteinExistence type="predicted"/>
<protein>
    <submittedName>
        <fullName evidence="8">MFS transporter</fullName>
    </submittedName>
</protein>
<dbReference type="InterPro" id="IPR050171">
    <property type="entry name" value="MFS_Transporters"/>
</dbReference>
<evidence type="ECO:0000313" key="9">
    <source>
        <dbReference type="Proteomes" id="UP000195772"/>
    </source>
</evidence>
<gene>
    <name evidence="8" type="ORF">B5G41_07975</name>
</gene>
<feature type="transmembrane region" description="Helical" evidence="7">
    <location>
        <begin position="33"/>
        <end position="57"/>
    </location>
</feature>
<dbReference type="Gene3D" id="1.20.1250.20">
    <property type="entry name" value="MFS general substrate transporter like domains"/>
    <property type="match status" value="1"/>
</dbReference>
<evidence type="ECO:0000256" key="3">
    <source>
        <dbReference type="ARBA" id="ARBA00022475"/>
    </source>
</evidence>
<feature type="transmembrane region" description="Helical" evidence="7">
    <location>
        <begin position="159"/>
        <end position="182"/>
    </location>
</feature>
<dbReference type="PANTHER" id="PTHR23517">
    <property type="entry name" value="RESISTANCE PROTEIN MDTM, PUTATIVE-RELATED-RELATED"/>
    <property type="match status" value="1"/>
</dbReference>
<evidence type="ECO:0000256" key="2">
    <source>
        <dbReference type="ARBA" id="ARBA00022448"/>
    </source>
</evidence>
<keyword evidence="3" id="KW-1003">Cell membrane</keyword>
<feature type="transmembrane region" description="Helical" evidence="7">
    <location>
        <begin position="325"/>
        <end position="344"/>
    </location>
</feature>
<dbReference type="EMBL" id="NFHB01000004">
    <property type="protein sequence ID" value="OUN03614.1"/>
    <property type="molecule type" value="Genomic_DNA"/>
</dbReference>
<dbReference type="Pfam" id="PF07690">
    <property type="entry name" value="MFS_1"/>
    <property type="match status" value="1"/>
</dbReference>
<evidence type="ECO:0000256" key="1">
    <source>
        <dbReference type="ARBA" id="ARBA00004651"/>
    </source>
</evidence>
<keyword evidence="6 7" id="KW-0472">Membrane</keyword>
<reference evidence="9" key="1">
    <citation type="submission" date="2017-04" db="EMBL/GenBank/DDBJ databases">
        <title>Function of individual gut microbiota members based on whole genome sequencing of pure cultures obtained from chicken caecum.</title>
        <authorList>
            <person name="Medvecky M."/>
            <person name="Cejkova D."/>
            <person name="Polansky O."/>
            <person name="Karasova D."/>
            <person name="Kubasova T."/>
            <person name="Cizek A."/>
            <person name="Rychlik I."/>
        </authorList>
    </citation>
    <scope>NUCLEOTIDE SEQUENCE [LARGE SCALE GENOMIC DNA]</scope>
    <source>
        <strain evidence="9">An90</strain>
    </source>
</reference>
<dbReference type="GO" id="GO:0005886">
    <property type="term" value="C:plasma membrane"/>
    <property type="evidence" value="ECO:0007669"/>
    <property type="project" value="UniProtKB-SubCell"/>
</dbReference>
<dbReference type="GO" id="GO:0022857">
    <property type="term" value="F:transmembrane transporter activity"/>
    <property type="evidence" value="ECO:0007669"/>
    <property type="project" value="InterPro"/>
</dbReference>
<sequence>MKETTVSTSGNGIFSKAFSEIRHFGTYPFNMRILLLTNMLYAFVLPVVELFVGTYIMRNSSELAYVVGYQLAVYTGIPLTFLVNGFLMRRIRISHLYSFGMLLSGVSMAVMMSLETLDLAGIVVAGLIMGLSYGFFWANRDFLALNSTDDGNRNYYYGLESFFNTVAGVVVPGMIGAFLGATADHNWLGGNINLAYKLVTLFVFVLTIIASAVVFRGRFSNPPKERFIYLRFDVLWNKMMRLAVLKGIAQGYIVTAPSMLVMTLVGNESTLGTLQSVSAIVSAVLLYLLGRFASARHRVLIFSSGLLLFALGGAFNAVLYSATGAIVFMLCLVMGRPLMDLGYFPIQLRVIDYVSRKENRNSYAYIFVHEFALYLGRFFGCGLFIVLTICLSDTFAIRYALLIIGIIQLVSIGISRNIIRALDRAEAE</sequence>
<organism evidence="8 9">
    <name type="scientific">Alistipes onderdonkii</name>
    <dbReference type="NCBI Taxonomy" id="328813"/>
    <lineage>
        <taxon>Bacteria</taxon>
        <taxon>Pseudomonadati</taxon>
        <taxon>Bacteroidota</taxon>
        <taxon>Bacteroidia</taxon>
        <taxon>Bacteroidales</taxon>
        <taxon>Rikenellaceae</taxon>
        <taxon>Alistipes</taxon>
    </lineage>
</organism>
<feature type="transmembrane region" description="Helical" evidence="7">
    <location>
        <begin position="365"/>
        <end position="389"/>
    </location>
</feature>
<keyword evidence="4 7" id="KW-0812">Transmembrane</keyword>
<dbReference type="eggNOG" id="COG0477">
    <property type="taxonomic scope" value="Bacteria"/>
</dbReference>
<evidence type="ECO:0000256" key="6">
    <source>
        <dbReference type="ARBA" id="ARBA00023136"/>
    </source>
</evidence>
<evidence type="ECO:0000256" key="5">
    <source>
        <dbReference type="ARBA" id="ARBA00022989"/>
    </source>
</evidence>
<evidence type="ECO:0000313" key="8">
    <source>
        <dbReference type="EMBL" id="OUN03614.1"/>
    </source>
</evidence>
<keyword evidence="5 7" id="KW-1133">Transmembrane helix</keyword>
<dbReference type="OrthoDB" id="1375074at2"/>
<dbReference type="AlphaFoldDB" id="A0A1Y3QVC0"/>
<feature type="transmembrane region" description="Helical" evidence="7">
    <location>
        <begin position="395"/>
        <end position="414"/>
    </location>
</feature>
<feature type="transmembrane region" description="Helical" evidence="7">
    <location>
        <begin position="194"/>
        <end position="215"/>
    </location>
</feature>